<dbReference type="Proteomes" id="UP000604241">
    <property type="component" value="Unassembled WGS sequence"/>
</dbReference>
<gene>
    <name evidence="2" type="ORF">H9657_15505</name>
</gene>
<sequence>MNATPARTPARHRRVIAVGAVAAGLSVACAGGAMAVAPGSAVSRTLSGALQSVGIEWEGMPEGYTPEQYTAFWDAGYTSGDVQHLAELWNLDVVETKSQAGQLLADGQTLPITPGTYPEAGADPQSVALDAFWSAGYTYEDAEQLAALWGTDTAETKARAGQALVDGQTLPVEPSGTATTGS</sequence>
<dbReference type="EMBL" id="JACSQV010000014">
    <property type="protein sequence ID" value="MBD7919676.1"/>
    <property type="molecule type" value="Genomic_DNA"/>
</dbReference>
<evidence type="ECO:0000256" key="1">
    <source>
        <dbReference type="SAM" id="SignalP"/>
    </source>
</evidence>
<dbReference type="PROSITE" id="PS51257">
    <property type="entry name" value="PROKAR_LIPOPROTEIN"/>
    <property type="match status" value="1"/>
</dbReference>
<protein>
    <submittedName>
        <fullName evidence="2">Uncharacterized protein</fullName>
    </submittedName>
</protein>
<feature type="signal peptide" evidence="1">
    <location>
        <begin position="1"/>
        <end position="35"/>
    </location>
</feature>
<keyword evidence="3" id="KW-1185">Reference proteome</keyword>
<evidence type="ECO:0000313" key="3">
    <source>
        <dbReference type="Proteomes" id="UP000604241"/>
    </source>
</evidence>
<keyword evidence="1" id="KW-0732">Signal</keyword>
<comment type="caution">
    <text evidence="2">The sequence shown here is derived from an EMBL/GenBank/DDBJ whole genome shotgun (WGS) entry which is preliminary data.</text>
</comment>
<dbReference type="RefSeq" id="WP_191784321.1">
    <property type="nucleotide sequence ID" value="NZ_JACSQV010000014.1"/>
</dbReference>
<accession>A0ABR8QGX0</accession>
<organism evidence="2 3">
    <name type="scientific">Cellulomonas avistercoris</name>
    <dbReference type="NCBI Taxonomy" id="2762242"/>
    <lineage>
        <taxon>Bacteria</taxon>
        <taxon>Bacillati</taxon>
        <taxon>Actinomycetota</taxon>
        <taxon>Actinomycetes</taxon>
        <taxon>Micrococcales</taxon>
        <taxon>Cellulomonadaceae</taxon>
        <taxon>Cellulomonas</taxon>
    </lineage>
</organism>
<evidence type="ECO:0000313" key="2">
    <source>
        <dbReference type="EMBL" id="MBD7919676.1"/>
    </source>
</evidence>
<name>A0ABR8QGX0_9CELL</name>
<reference evidence="2 3" key="1">
    <citation type="submission" date="2020-08" db="EMBL/GenBank/DDBJ databases">
        <title>A Genomic Blueprint of the Chicken Gut Microbiome.</title>
        <authorList>
            <person name="Gilroy R."/>
            <person name="Ravi A."/>
            <person name="Getino M."/>
            <person name="Pursley I."/>
            <person name="Horton D.L."/>
            <person name="Alikhan N.-F."/>
            <person name="Baker D."/>
            <person name="Gharbi K."/>
            <person name="Hall N."/>
            <person name="Watson M."/>
            <person name="Adriaenssens E.M."/>
            <person name="Foster-Nyarko E."/>
            <person name="Jarju S."/>
            <person name="Secka A."/>
            <person name="Antonio M."/>
            <person name="Oren A."/>
            <person name="Chaudhuri R."/>
            <person name="La Ragione R.M."/>
            <person name="Hildebrand F."/>
            <person name="Pallen M.J."/>
        </authorList>
    </citation>
    <scope>NUCLEOTIDE SEQUENCE [LARGE SCALE GENOMIC DNA]</scope>
    <source>
        <strain evidence="2 3">Sa3CUA2</strain>
    </source>
</reference>
<feature type="chain" id="PRO_5046501152" evidence="1">
    <location>
        <begin position="36"/>
        <end position="182"/>
    </location>
</feature>
<proteinExistence type="predicted"/>